<dbReference type="EMBL" id="CP102480">
    <property type="protein sequence ID" value="UUX51850.1"/>
    <property type="molecule type" value="Genomic_DNA"/>
</dbReference>
<name>A0A9J7AYI4_9PROT</name>
<dbReference type="PANTHER" id="PTHR22946:SF9">
    <property type="entry name" value="POLYKETIDE TRANSFERASE AF380"/>
    <property type="match status" value="1"/>
</dbReference>
<keyword evidence="5" id="KW-1185">Reference proteome</keyword>
<feature type="domain" description="Dienelactone hydrolase" evidence="3">
    <location>
        <begin position="83"/>
        <end position="280"/>
    </location>
</feature>
<dbReference type="GO" id="GO:0052689">
    <property type="term" value="F:carboxylic ester hydrolase activity"/>
    <property type="evidence" value="ECO:0007669"/>
    <property type="project" value="UniProtKB-ARBA"/>
</dbReference>
<evidence type="ECO:0000256" key="1">
    <source>
        <dbReference type="ARBA" id="ARBA00022801"/>
    </source>
</evidence>
<dbReference type="Proteomes" id="UP001060336">
    <property type="component" value="Chromosome"/>
</dbReference>
<protein>
    <submittedName>
        <fullName evidence="4">Dienelactone hydrolase family protein</fullName>
    </submittedName>
</protein>
<dbReference type="Pfam" id="PF01738">
    <property type="entry name" value="DLH"/>
    <property type="match status" value="1"/>
</dbReference>
<dbReference type="PANTHER" id="PTHR22946">
    <property type="entry name" value="DIENELACTONE HYDROLASE DOMAIN-CONTAINING PROTEIN-RELATED"/>
    <property type="match status" value="1"/>
</dbReference>
<evidence type="ECO:0000313" key="4">
    <source>
        <dbReference type="EMBL" id="UUX51850.1"/>
    </source>
</evidence>
<keyword evidence="1 4" id="KW-0378">Hydrolase</keyword>
<evidence type="ECO:0000313" key="5">
    <source>
        <dbReference type="Proteomes" id="UP001060336"/>
    </source>
</evidence>
<evidence type="ECO:0000256" key="2">
    <source>
        <dbReference type="SAM" id="SignalP"/>
    </source>
</evidence>
<proteinExistence type="predicted"/>
<dbReference type="SUPFAM" id="SSF53474">
    <property type="entry name" value="alpha/beta-Hydrolases"/>
    <property type="match status" value="1"/>
</dbReference>
<keyword evidence="2" id="KW-0732">Signal</keyword>
<dbReference type="InterPro" id="IPR029058">
    <property type="entry name" value="AB_hydrolase_fold"/>
</dbReference>
<dbReference type="Gene3D" id="3.40.50.1820">
    <property type="entry name" value="alpha/beta hydrolase"/>
    <property type="match status" value="1"/>
</dbReference>
<dbReference type="RefSeq" id="WP_257771577.1">
    <property type="nucleotide sequence ID" value="NZ_CP102480.1"/>
</dbReference>
<feature type="chain" id="PRO_5039891827" evidence="2">
    <location>
        <begin position="24"/>
        <end position="357"/>
    </location>
</feature>
<sequence>MNGISLRLRFGMGVVAVGMLALAGCQTTGTSGSTASSTVPAEQTAKAELPYTKTDVSYVGYDMDFMRDVYQGTWKKTSHNLSGTLYLPKADGRHPVVVVQHGSGQPDHPNYQPWKDDLRDALLAKGIGSFFADSYSGRGINETTRNQGQLSRASRVVDALMALDALAKRPDVDPAKIGVTGFSFGGTVSNLTANEAFVSKVLPGEPRFAAHVPIYPGCGSKFENHVATGAPVLMLVGAADDYTDPAFCDINAEGMRNHGASVEIVKYEGARHGFISDRDVWWYAQAWQFNECPQQVIGDDGEERAGEYVSVGKSWTEFVGSMVKGCAKRGAHIGRNGHAATDGLTRTVEFFATHIGS</sequence>
<dbReference type="PROSITE" id="PS51257">
    <property type="entry name" value="PROKAR_LIPOPROTEIN"/>
    <property type="match status" value="1"/>
</dbReference>
<dbReference type="InterPro" id="IPR002925">
    <property type="entry name" value="Dienelactn_hydro"/>
</dbReference>
<gene>
    <name evidence="4" type="ORF">NUH88_09130</name>
</gene>
<accession>A0A9J7AYI4</accession>
<evidence type="ECO:0000259" key="3">
    <source>
        <dbReference type="Pfam" id="PF01738"/>
    </source>
</evidence>
<dbReference type="AlphaFoldDB" id="A0A9J7AYI4"/>
<reference evidence="4" key="1">
    <citation type="submission" date="2022-08" db="EMBL/GenBank/DDBJ databases">
        <title>Nisaea acidiphila sp. nov., isolated from a marine algal debris and emended description of the genus Nisaea Urios et al. 2008.</title>
        <authorList>
            <person name="Kwon K."/>
        </authorList>
    </citation>
    <scope>NUCLEOTIDE SEQUENCE</scope>
    <source>
        <strain evidence="4">MEBiC11861</strain>
    </source>
</reference>
<organism evidence="4 5">
    <name type="scientific">Nisaea acidiphila</name>
    <dbReference type="NCBI Taxonomy" id="1862145"/>
    <lineage>
        <taxon>Bacteria</taxon>
        <taxon>Pseudomonadati</taxon>
        <taxon>Pseudomonadota</taxon>
        <taxon>Alphaproteobacteria</taxon>
        <taxon>Rhodospirillales</taxon>
        <taxon>Thalassobaculaceae</taxon>
        <taxon>Nisaea</taxon>
    </lineage>
</organism>
<dbReference type="KEGG" id="naci:NUH88_09130"/>
<dbReference type="InterPro" id="IPR050261">
    <property type="entry name" value="FrsA_esterase"/>
</dbReference>
<feature type="signal peptide" evidence="2">
    <location>
        <begin position="1"/>
        <end position="23"/>
    </location>
</feature>